<keyword evidence="8" id="KW-1185">Reference proteome</keyword>
<organism evidence="7 8">
    <name type="scientific">Caballeronia calidae</name>
    <dbReference type="NCBI Taxonomy" id="1777139"/>
    <lineage>
        <taxon>Bacteria</taxon>
        <taxon>Pseudomonadati</taxon>
        <taxon>Pseudomonadota</taxon>
        <taxon>Betaproteobacteria</taxon>
        <taxon>Burkholderiales</taxon>
        <taxon>Burkholderiaceae</taxon>
        <taxon>Caballeronia</taxon>
    </lineage>
</organism>
<keyword evidence="3 6" id="KW-0812">Transmembrane</keyword>
<dbReference type="Proteomes" id="UP000071859">
    <property type="component" value="Unassembled WGS sequence"/>
</dbReference>
<feature type="transmembrane region" description="Helical" evidence="6">
    <location>
        <begin position="35"/>
        <end position="58"/>
    </location>
</feature>
<name>A0A158C164_9BURK</name>
<keyword evidence="5 6" id="KW-0472">Membrane</keyword>
<sequence>MLGRLVNMSLRGATLSSRFVLLFFLARFMKPEDVGEYGLVCATIGYAMFVLGLDFYTYSTRELIASERGRWPRLLKDQAAFLLVCYAMTLPAILLVIELTGAIPWSAVGWFLVLLILEHLSQEFNRLLIAMSRPLLASVVLFVRSGAWCIVFLIAMIAVPEVRTLGWLFASWTCGTAVAVGIALFTLARLDWPSVGKGVDWPWIRRGLKVALPLLVATLALRVLFTADRYLERFVAGDELLGVYTFYVGVAGALMGFLDAAVFSFLSPRLIAVVRRGDIEDTARAFNQFRDATVRWLVGLATLCAIAIEPVLALIGKPIYMAHLQMFYLTLAGSCLFCLSMVPHYGLYAHREDAAIIAVNFLGGATFLAAFFVFASVLHELAVPVALICAFAFVCVGKFVMYRRLCAVRLAEA</sequence>
<feature type="transmembrane region" description="Helical" evidence="6">
    <location>
        <begin position="327"/>
        <end position="347"/>
    </location>
</feature>
<reference evidence="7" key="1">
    <citation type="submission" date="2016-01" db="EMBL/GenBank/DDBJ databases">
        <authorList>
            <person name="Peeters C."/>
        </authorList>
    </citation>
    <scope>NUCLEOTIDE SEQUENCE</scope>
    <source>
        <strain evidence="7">LMG 29321</strain>
    </source>
</reference>
<comment type="caution">
    <text evidence="7">The sequence shown here is derived from an EMBL/GenBank/DDBJ whole genome shotgun (WGS) entry which is preliminary data.</text>
</comment>
<protein>
    <submittedName>
        <fullName evidence="7">Polysaccharide biosynthesis protein</fullName>
    </submittedName>
</protein>
<dbReference type="InterPro" id="IPR002797">
    <property type="entry name" value="Polysacc_synth"/>
</dbReference>
<keyword evidence="4 6" id="KW-1133">Transmembrane helix</keyword>
<gene>
    <name evidence="7" type="ORF">AWB78_03274</name>
</gene>
<dbReference type="PANTHER" id="PTHR30250:SF11">
    <property type="entry name" value="O-ANTIGEN TRANSPORTER-RELATED"/>
    <property type="match status" value="1"/>
</dbReference>
<dbReference type="GO" id="GO:0005886">
    <property type="term" value="C:plasma membrane"/>
    <property type="evidence" value="ECO:0007669"/>
    <property type="project" value="UniProtKB-SubCell"/>
</dbReference>
<feature type="transmembrane region" description="Helical" evidence="6">
    <location>
        <begin position="381"/>
        <end position="401"/>
    </location>
</feature>
<feature type="transmembrane region" description="Helical" evidence="6">
    <location>
        <begin position="165"/>
        <end position="187"/>
    </location>
</feature>
<feature type="transmembrane region" description="Helical" evidence="6">
    <location>
        <begin position="354"/>
        <end position="375"/>
    </location>
</feature>
<feature type="transmembrane region" description="Helical" evidence="6">
    <location>
        <begin position="294"/>
        <end position="315"/>
    </location>
</feature>
<dbReference type="InterPro" id="IPR050833">
    <property type="entry name" value="Poly_Biosynth_Transport"/>
</dbReference>
<evidence type="ECO:0000256" key="5">
    <source>
        <dbReference type="ARBA" id="ARBA00023136"/>
    </source>
</evidence>
<keyword evidence="2" id="KW-1003">Cell membrane</keyword>
<evidence type="ECO:0000256" key="2">
    <source>
        <dbReference type="ARBA" id="ARBA00022475"/>
    </source>
</evidence>
<feature type="transmembrane region" description="Helical" evidence="6">
    <location>
        <begin position="103"/>
        <end position="121"/>
    </location>
</feature>
<dbReference type="AlphaFoldDB" id="A0A158C164"/>
<evidence type="ECO:0000313" key="8">
    <source>
        <dbReference type="Proteomes" id="UP000071859"/>
    </source>
</evidence>
<evidence type="ECO:0000313" key="7">
    <source>
        <dbReference type="EMBL" id="SAK75277.1"/>
    </source>
</evidence>
<evidence type="ECO:0000256" key="4">
    <source>
        <dbReference type="ARBA" id="ARBA00022989"/>
    </source>
</evidence>
<dbReference type="Pfam" id="PF01943">
    <property type="entry name" value="Polysacc_synt"/>
    <property type="match status" value="1"/>
</dbReference>
<proteinExistence type="predicted"/>
<dbReference type="EMBL" id="FCOX02000015">
    <property type="protein sequence ID" value="SAK75277.1"/>
    <property type="molecule type" value="Genomic_DNA"/>
</dbReference>
<dbReference type="PANTHER" id="PTHR30250">
    <property type="entry name" value="PST FAMILY PREDICTED COLANIC ACID TRANSPORTER"/>
    <property type="match status" value="1"/>
</dbReference>
<feature type="transmembrane region" description="Helical" evidence="6">
    <location>
        <begin position="79"/>
        <end position="97"/>
    </location>
</feature>
<feature type="transmembrane region" description="Helical" evidence="6">
    <location>
        <begin position="245"/>
        <end position="266"/>
    </location>
</feature>
<accession>A0A158C164</accession>
<evidence type="ECO:0000256" key="3">
    <source>
        <dbReference type="ARBA" id="ARBA00022692"/>
    </source>
</evidence>
<evidence type="ECO:0000256" key="6">
    <source>
        <dbReference type="SAM" id="Phobius"/>
    </source>
</evidence>
<evidence type="ECO:0000256" key="1">
    <source>
        <dbReference type="ARBA" id="ARBA00004651"/>
    </source>
</evidence>
<comment type="subcellular location">
    <subcellularLocation>
        <location evidence="1">Cell membrane</location>
        <topology evidence="1">Multi-pass membrane protein</topology>
    </subcellularLocation>
</comment>
<feature type="transmembrane region" description="Helical" evidence="6">
    <location>
        <begin position="133"/>
        <end position="159"/>
    </location>
</feature>
<feature type="transmembrane region" description="Helical" evidence="6">
    <location>
        <begin position="208"/>
        <end position="225"/>
    </location>
</feature>